<evidence type="ECO:0000313" key="2">
    <source>
        <dbReference type="EMBL" id="ANP40609.1"/>
    </source>
</evidence>
<evidence type="ECO:0000256" key="1">
    <source>
        <dbReference type="SAM" id="MobiDB-lite"/>
    </source>
</evidence>
<protein>
    <submittedName>
        <fullName evidence="2">Uncharacterized protein</fullName>
    </submittedName>
</protein>
<accession>A0A1B1A1Z9</accession>
<sequence length="83" mass="9790">MPVQQLFVKESDIAKMLGHDVKWLRSNSETLERQYGFPKIDPAIGMRHREAVEEWARERNARTAKARSERLKETNHTENHDAF</sequence>
<dbReference type="EMBL" id="CP015230">
    <property type="protein sequence ID" value="ANP40609.1"/>
    <property type="molecule type" value="Genomic_DNA"/>
</dbReference>
<dbReference type="GeneID" id="28249670"/>
<feature type="region of interest" description="Disordered" evidence="1">
    <location>
        <begin position="59"/>
        <end position="83"/>
    </location>
</feature>
<dbReference type="AlphaFoldDB" id="A0A1B1A1Z9"/>
<evidence type="ECO:0000313" key="3">
    <source>
        <dbReference type="Proteomes" id="UP000013243"/>
    </source>
</evidence>
<dbReference type="RefSeq" id="WP_005635525.1">
    <property type="nucleotide sequence ID" value="NZ_CP015230.1"/>
</dbReference>
<organism evidence="2 3">
    <name type="scientific">Tritonibacter mobilis F1926</name>
    <dbReference type="NCBI Taxonomy" id="1265309"/>
    <lineage>
        <taxon>Bacteria</taxon>
        <taxon>Pseudomonadati</taxon>
        <taxon>Pseudomonadota</taxon>
        <taxon>Alphaproteobacteria</taxon>
        <taxon>Rhodobacterales</taxon>
        <taxon>Paracoccaceae</taxon>
        <taxon>Tritonibacter</taxon>
    </lineage>
</organism>
<dbReference type="KEGG" id="rmb:K529_007520"/>
<proteinExistence type="predicted"/>
<gene>
    <name evidence="2" type="ORF">K529_007520</name>
</gene>
<name>A0A1B1A1Z9_9RHOB</name>
<reference evidence="2 3" key="1">
    <citation type="journal article" date="2016" name="ISME J.">
        <title>Global occurrence and heterogeneity of the Roseobacter-clade species Ruegeria mobilis.</title>
        <authorList>
            <person name="Sonnenschein E."/>
            <person name="Gram L."/>
        </authorList>
    </citation>
    <scope>NUCLEOTIDE SEQUENCE [LARGE SCALE GENOMIC DNA]</scope>
    <source>
        <strain evidence="2 3">F1926</strain>
    </source>
</reference>
<dbReference type="STRING" id="1265309.K529_007520"/>
<dbReference type="Proteomes" id="UP000013243">
    <property type="component" value="Chromosome"/>
</dbReference>
<dbReference type="OrthoDB" id="7866795at2"/>